<keyword evidence="9 15" id="KW-0732">Signal</keyword>
<evidence type="ECO:0000256" key="4">
    <source>
        <dbReference type="ARBA" id="ARBA00007447"/>
    </source>
</evidence>
<dbReference type="InterPro" id="IPR021109">
    <property type="entry name" value="Peptidase_aspartic_dom_sf"/>
</dbReference>
<comment type="caution">
    <text evidence="17">The sequence shown here is derived from an EMBL/GenBank/DDBJ whole genome shotgun (WGS) entry which is preliminary data.</text>
</comment>
<dbReference type="Proteomes" id="UP000631181">
    <property type="component" value="Unassembled WGS sequence"/>
</dbReference>
<keyword evidence="11 13" id="KW-0378">Hydrolase</keyword>
<feature type="compositionally biased region" description="Low complexity" evidence="14">
    <location>
        <begin position="453"/>
        <end position="486"/>
    </location>
</feature>
<dbReference type="InterPro" id="IPR033876">
    <property type="entry name" value="SAP-like"/>
</dbReference>
<gene>
    <name evidence="17" type="ORF">PECM_003853</name>
</gene>
<feature type="region of interest" description="Disordered" evidence="14">
    <location>
        <begin position="451"/>
        <end position="487"/>
    </location>
</feature>
<evidence type="ECO:0000313" key="18">
    <source>
        <dbReference type="Proteomes" id="UP000631181"/>
    </source>
</evidence>
<keyword evidence="10 13" id="KW-0064">Aspartyl protease</keyword>
<feature type="signal peptide" evidence="15">
    <location>
        <begin position="1"/>
        <end position="23"/>
    </location>
</feature>
<feature type="domain" description="Peptidase A1" evidence="16">
    <location>
        <begin position="69"/>
        <end position="393"/>
    </location>
</feature>
<evidence type="ECO:0000256" key="8">
    <source>
        <dbReference type="ARBA" id="ARBA00022670"/>
    </source>
</evidence>
<evidence type="ECO:0000256" key="1">
    <source>
        <dbReference type="ARBA" id="ARBA00000043"/>
    </source>
</evidence>
<dbReference type="OrthoDB" id="771136at2759"/>
<dbReference type="InterPro" id="IPR001461">
    <property type="entry name" value="Aspartic_peptidase_A1"/>
</dbReference>
<dbReference type="EC" id="3.4.23.20" evidence="6"/>
<evidence type="ECO:0000256" key="13">
    <source>
        <dbReference type="RuleBase" id="RU000454"/>
    </source>
</evidence>
<evidence type="ECO:0000256" key="6">
    <source>
        <dbReference type="ARBA" id="ARBA00013206"/>
    </source>
</evidence>
<dbReference type="InterPro" id="IPR001969">
    <property type="entry name" value="Aspartic_peptidase_AS"/>
</dbReference>
<dbReference type="GO" id="GO:0098552">
    <property type="term" value="C:side of membrane"/>
    <property type="evidence" value="ECO:0007669"/>
    <property type="project" value="UniProtKB-KW"/>
</dbReference>
<keyword evidence="7" id="KW-0449">Lipoprotein</keyword>
<proteinExistence type="inferred from homology"/>
<keyword evidence="7" id="KW-0336">GPI-anchor</keyword>
<feature type="chain" id="PRO_5035235810" description="penicillopepsin" evidence="15">
    <location>
        <begin position="24"/>
        <end position="511"/>
    </location>
</feature>
<reference evidence="17" key="1">
    <citation type="journal article" date="2020" name="Front. Microbiol.">
        <title>Gene regulatory networks of Penicillium echinulatum 2HH and Penicillium oxalicum 114-2 inferred by a computational biology approach.</title>
        <authorList>
            <person name="Lenz A.R."/>
            <person name="Galan-Vasquez E."/>
            <person name="Balbinot E."/>
            <person name="De Abreu F.P."/>
            <person name="De Oliveira N.S."/>
            <person name="Da Rosa L.O."/>
            <person name="De Avila E Silva S."/>
            <person name="Camassola M."/>
            <person name="Dillon A.J.P."/>
            <person name="Perez-Rueda E."/>
        </authorList>
    </citation>
    <scope>NUCLEOTIDE SEQUENCE</scope>
    <source>
        <strain evidence="17">S1M29</strain>
    </source>
</reference>
<keyword evidence="18" id="KW-1185">Reference proteome</keyword>
<dbReference type="PANTHER" id="PTHR47966:SF65">
    <property type="entry name" value="ASPARTIC-TYPE ENDOPEPTIDASE"/>
    <property type="match status" value="1"/>
</dbReference>
<evidence type="ECO:0000256" key="12">
    <source>
        <dbReference type="PIRSR" id="PIRSR601461-1"/>
    </source>
</evidence>
<evidence type="ECO:0000256" key="9">
    <source>
        <dbReference type="ARBA" id="ARBA00022729"/>
    </source>
</evidence>
<evidence type="ECO:0000256" key="10">
    <source>
        <dbReference type="ARBA" id="ARBA00022750"/>
    </source>
</evidence>
<dbReference type="CDD" id="cd05474">
    <property type="entry name" value="SAP_like"/>
    <property type="match status" value="1"/>
</dbReference>
<evidence type="ECO:0000256" key="3">
    <source>
        <dbReference type="ARBA" id="ARBA00004609"/>
    </source>
</evidence>
<dbReference type="Pfam" id="PF00026">
    <property type="entry name" value="Asp"/>
    <property type="match status" value="1"/>
</dbReference>
<organism evidence="17 18">
    <name type="scientific">Penicillium ucsense</name>
    <dbReference type="NCBI Taxonomy" id="2839758"/>
    <lineage>
        <taxon>Eukaryota</taxon>
        <taxon>Fungi</taxon>
        <taxon>Dikarya</taxon>
        <taxon>Ascomycota</taxon>
        <taxon>Pezizomycotina</taxon>
        <taxon>Eurotiomycetes</taxon>
        <taxon>Eurotiomycetidae</taxon>
        <taxon>Eurotiales</taxon>
        <taxon>Aspergillaceae</taxon>
        <taxon>Penicillium</taxon>
    </lineage>
</organism>
<comment type="function">
    <text evidence="2">Secreted aspartic endopeptidase that allows assimilation of proteinaceous substrates. The scissile peptide bond is attacked by a nucleophilic water molecule activated by two aspartic residues in the active site. Shows a broad primary substrate specificity. Favors hydrophobic residues at the P1 and P1' positions, but can also activate trypsinogen and hydrolyze the B chain of insulin between positions 'Gly-20' and 'Glu-21'.</text>
</comment>
<dbReference type="GO" id="GO:0004190">
    <property type="term" value="F:aspartic-type endopeptidase activity"/>
    <property type="evidence" value="ECO:0007669"/>
    <property type="project" value="UniProtKB-KW"/>
</dbReference>
<evidence type="ECO:0000313" key="17">
    <source>
        <dbReference type="EMBL" id="KAF7717775.1"/>
    </source>
</evidence>
<dbReference type="SUPFAM" id="SSF50630">
    <property type="entry name" value="Acid proteases"/>
    <property type="match status" value="1"/>
</dbReference>
<sequence length="511" mass="53320">MRTFKALSLAALVYLPSVPGTIAALTLHKRENPAVLALPITKRSNEESLRKRSSDVVSTELINKYNTQYLVNVTVGSPGQSVMLTIDTGSSDMWVNVPNSKYCEGDGAPCADGGVFDPKKSSTYKKFDYDIKATYVAGLLAKGPYGTDKVEIGGVTVKKAEFAVADESYNDYGILGIGYKASTYASYALQREYANLPQALVDSGAIKSAAYSVWLNKVNNVGNLLFGGVNKAQYEGELQTLPIVPNQGKYTSLALAITGITYGNSKETKSISQGLPLTASLDSGSSLIWLPKELVDPILKSLDGAYSSRADATHVPCEKAVSDFNVTFSLSGVKISIPVSDLVFSASNYKGIPANHCIFGISYGQPGISLLGDTFLRSAYVVYDLDNNQISLAQARYNPGKDDIYEIGTGNDAVPGAKHVASAVSLATGNGVDPTNMPVTPGATGGISTMTQSTETGSPTGTVTQTATTGGSSTGNGSPASSTSSGLAAVPTARSQFLLQGALGAGLLLAL</sequence>
<evidence type="ECO:0000256" key="15">
    <source>
        <dbReference type="SAM" id="SignalP"/>
    </source>
</evidence>
<accession>A0A8J8WLF5</accession>
<comment type="catalytic activity">
    <reaction evidence="1">
        <text>Hydrolysis of proteins with broad specificity similar to that of pepsin A, preferring hydrophobic residues at P1 and P1', but also cleaving 20-Gly-|-Glu-21 in the B chain of insulin. Clots milk, and activates trypsinogen.</text>
        <dbReference type="EC" id="3.4.23.20"/>
    </reaction>
</comment>
<keyword evidence="7" id="KW-0325">Glycoprotein</keyword>
<evidence type="ECO:0000256" key="5">
    <source>
        <dbReference type="ARBA" id="ARBA00011245"/>
    </source>
</evidence>
<evidence type="ECO:0000256" key="2">
    <source>
        <dbReference type="ARBA" id="ARBA00002983"/>
    </source>
</evidence>
<dbReference type="EMBL" id="WIWV01000023">
    <property type="protein sequence ID" value="KAF7717775.1"/>
    <property type="molecule type" value="Genomic_DNA"/>
</dbReference>
<evidence type="ECO:0000256" key="11">
    <source>
        <dbReference type="ARBA" id="ARBA00022801"/>
    </source>
</evidence>
<feature type="active site" evidence="12">
    <location>
        <position position="87"/>
    </location>
</feature>
<dbReference type="Gene3D" id="2.40.70.10">
    <property type="entry name" value="Acid Proteases"/>
    <property type="match status" value="2"/>
</dbReference>
<name>A0A8J8WLF5_9EURO</name>
<dbReference type="GO" id="GO:0006508">
    <property type="term" value="P:proteolysis"/>
    <property type="evidence" value="ECO:0007669"/>
    <property type="project" value="UniProtKB-KW"/>
</dbReference>
<dbReference type="AlphaFoldDB" id="A0A8J8WLF5"/>
<protein>
    <recommendedName>
        <fullName evidence="6">penicillopepsin</fullName>
        <ecNumber evidence="6">3.4.23.20</ecNumber>
    </recommendedName>
</protein>
<comment type="subunit">
    <text evidence="5">Monomer.</text>
</comment>
<feature type="active site" evidence="12">
    <location>
        <position position="282"/>
    </location>
</feature>
<dbReference type="PRINTS" id="PR00792">
    <property type="entry name" value="PEPSIN"/>
</dbReference>
<comment type="subcellular location">
    <subcellularLocation>
        <location evidence="3">Cell membrane</location>
        <topology evidence="3">Lipid-anchor</topology>
        <topology evidence="3">GPI-anchor</topology>
    </subcellularLocation>
</comment>
<dbReference type="GO" id="GO:0005886">
    <property type="term" value="C:plasma membrane"/>
    <property type="evidence" value="ECO:0007669"/>
    <property type="project" value="UniProtKB-SubCell"/>
</dbReference>
<evidence type="ECO:0000259" key="16">
    <source>
        <dbReference type="PROSITE" id="PS51767"/>
    </source>
</evidence>
<dbReference type="InterPro" id="IPR033121">
    <property type="entry name" value="PEPTIDASE_A1"/>
</dbReference>
<evidence type="ECO:0000256" key="14">
    <source>
        <dbReference type="SAM" id="MobiDB-lite"/>
    </source>
</evidence>
<evidence type="ECO:0000256" key="7">
    <source>
        <dbReference type="ARBA" id="ARBA00022622"/>
    </source>
</evidence>
<comment type="similarity">
    <text evidence="4 13">Belongs to the peptidase A1 family.</text>
</comment>
<dbReference type="PANTHER" id="PTHR47966">
    <property type="entry name" value="BETA-SITE APP-CLEAVING ENZYME, ISOFORM A-RELATED"/>
    <property type="match status" value="1"/>
</dbReference>
<keyword evidence="8 13" id="KW-0645">Protease</keyword>
<dbReference type="PROSITE" id="PS00141">
    <property type="entry name" value="ASP_PROTEASE"/>
    <property type="match status" value="1"/>
</dbReference>
<keyword evidence="7" id="KW-0472">Membrane</keyword>
<dbReference type="PROSITE" id="PS51767">
    <property type="entry name" value="PEPTIDASE_A1"/>
    <property type="match status" value="1"/>
</dbReference>